<dbReference type="PATRIC" id="fig|1526658.3.peg.5190"/>
<keyword evidence="4" id="KW-1185">Reference proteome</keyword>
<evidence type="ECO:0008006" key="5">
    <source>
        <dbReference type="Google" id="ProtNLM"/>
    </source>
</evidence>
<keyword evidence="1" id="KW-0175">Coiled coil</keyword>
<accession>A0A0N0MDY2</accession>
<dbReference type="AlphaFoldDB" id="A0A0N0MDY2"/>
<sequence length="276" mass="29359">MIERPRLLPAVILGAMALLALKLLAWTAEPYPGKVPSSPTAFTTARPFSEVGAVAKTIAPAHDSNATFIDPETTGSNPAPDPNKEKDKAEADAKAEAARAANPQNKAGLVNGTAAPISPAERALLERLGERREEIDARMRELELRERLLDAAEKKLDSRVGDLKDLETKAGGPAGKPPADESKAIKSLVIMYEAMKPKDAARVFDRLGLDVLVPVVQQMNPRKMSEVLAAMAPDRAEKLTVALATVPRGPGAQRAAIDPASLPGTELPAIAPARRR</sequence>
<dbReference type="Proteomes" id="UP000037822">
    <property type="component" value="Unassembled WGS sequence"/>
</dbReference>
<feature type="coiled-coil region" evidence="1">
    <location>
        <begin position="125"/>
        <end position="169"/>
    </location>
</feature>
<dbReference type="EMBL" id="LGSZ01000009">
    <property type="protein sequence ID" value="KPH83025.1"/>
    <property type="molecule type" value="Genomic_DNA"/>
</dbReference>
<protein>
    <recommendedName>
        <fullName evidence="5">Magnesium transporter MgtE intracellular domain-containing protein</fullName>
    </recommendedName>
</protein>
<evidence type="ECO:0000313" key="4">
    <source>
        <dbReference type="Proteomes" id="UP000037822"/>
    </source>
</evidence>
<dbReference type="RefSeq" id="WP_054207240.1">
    <property type="nucleotide sequence ID" value="NZ_LGSZ01000009.1"/>
</dbReference>
<organism evidence="3 4">
    <name type="scientific">Bosea vaviloviae</name>
    <dbReference type="NCBI Taxonomy" id="1526658"/>
    <lineage>
        <taxon>Bacteria</taxon>
        <taxon>Pseudomonadati</taxon>
        <taxon>Pseudomonadota</taxon>
        <taxon>Alphaproteobacteria</taxon>
        <taxon>Hyphomicrobiales</taxon>
        <taxon>Boseaceae</taxon>
        <taxon>Bosea</taxon>
    </lineage>
</organism>
<evidence type="ECO:0000256" key="1">
    <source>
        <dbReference type="SAM" id="Coils"/>
    </source>
</evidence>
<dbReference type="SUPFAM" id="SSF158791">
    <property type="entry name" value="MgtE N-terminal domain-like"/>
    <property type="match status" value="1"/>
</dbReference>
<name>A0A0N0MDY2_9HYPH</name>
<comment type="caution">
    <text evidence="3">The sequence shown here is derived from an EMBL/GenBank/DDBJ whole genome shotgun (WGS) entry which is preliminary data.</text>
</comment>
<dbReference type="OrthoDB" id="9791432at2"/>
<evidence type="ECO:0000256" key="2">
    <source>
        <dbReference type="SAM" id="MobiDB-lite"/>
    </source>
</evidence>
<feature type="region of interest" description="Disordered" evidence="2">
    <location>
        <begin position="250"/>
        <end position="276"/>
    </location>
</feature>
<proteinExistence type="predicted"/>
<feature type="compositionally biased region" description="Basic and acidic residues" evidence="2">
    <location>
        <begin position="82"/>
        <end position="97"/>
    </location>
</feature>
<feature type="region of interest" description="Disordered" evidence="2">
    <location>
        <begin position="62"/>
        <end position="112"/>
    </location>
</feature>
<feature type="compositionally biased region" description="Low complexity" evidence="2">
    <location>
        <begin position="98"/>
        <end position="107"/>
    </location>
</feature>
<evidence type="ECO:0000313" key="3">
    <source>
        <dbReference type="EMBL" id="KPH83025.1"/>
    </source>
</evidence>
<reference evidence="3 4" key="1">
    <citation type="submission" date="2015-07" db="EMBL/GenBank/DDBJ databases">
        <title>Whole genome sequencing of Bosea vaviloviae isolated from cave pool.</title>
        <authorList>
            <person name="Tan N.E.H."/>
            <person name="Lee Y.P."/>
            <person name="Gan H.M."/>
            <person name="Barton H."/>
            <person name="Savka M.A."/>
        </authorList>
    </citation>
    <scope>NUCLEOTIDE SEQUENCE [LARGE SCALE GENOMIC DNA]</scope>
    <source>
        <strain evidence="3 4">SD260</strain>
    </source>
</reference>
<gene>
    <name evidence="3" type="ORF">AE618_01320</name>
</gene>